<dbReference type="EMBL" id="SMFM01000003">
    <property type="protein sequence ID" value="TDD76296.1"/>
    <property type="molecule type" value="Genomic_DNA"/>
</dbReference>
<dbReference type="RefSeq" id="WP_131909423.1">
    <property type="nucleotide sequence ID" value="NZ_SMFM01000003.1"/>
</dbReference>
<reference evidence="1 2" key="1">
    <citation type="submission" date="2019-03" db="EMBL/GenBank/DDBJ databases">
        <title>Flavobacterium AT-3-2 sp. nov., isolated from arctic soil.</title>
        <authorList>
            <person name="Chaudhary D.K."/>
        </authorList>
    </citation>
    <scope>NUCLEOTIDE SEQUENCE [LARGE SCALE GENOMIC DNA]</scope>
    <source>
        <strain evidence="1 2">AT-3-2</strain>
    </source>
</reference>
<protein>
    <submittedName>
        <fullName evidence="1">Uncharacterized protein</fullName>
    </submittedName>
</protein>
<comment type="caution">
    <text evidence="1">The sequence shown here is derived from an EMBL/GenBank/DDBJ whole genome shotgun (WGS) entry which is preliminary data.</text>
</comment>
<dbReference type="Proteomes" id="UP000295278">
    <property type="component" value="Unassembled WGS sequence"/>
</dbReference>
<proteinExistence type="predicted"/>
<dbReference type="AlphaFoldDB" id="A0A4R5AX48"/>
<evidence type="ECO:0000313" key="2">
    <source>
        <dbReference type="Proteomes" id="UP000295278"/>
    </source>
</evidence>
<sequence>MRRSKTTPSRPDFKIQAKKTTVIQPETVLIHPRFEIKTSGSTEKKAPNSLLALMYSQENDVLFI</sequence>
<accession>A0A4R5AX48</accession>
<organism evidence="1 2">
    <name type="scientific">Flavobacterium caseinilyticum</name>
    <dbReference type="NCBI Taxonomy" id="2541732"/>
    <lineage>
        <taxon>Bacteria</taxon>
        <taxon>Pseudomonadati</taxon>
        <taxon>Bacteroidota</taxon>
        <taxon>Flavobacteriia</taxon>
        <taxon>Flavobacteriales</taxon>
        <taxon>Flavobacteriaceae</taxon>
        <taxon>Flavobacterium</taxon>
    </lineage>
</organism>
<dbReference type="OrthoDB" id="1371248at2"/>
<evidence type="ECO:0000313" key="1">
    <source>
        <dbReference type="EMBL" id="TDD76296.1"/>
    </source>
</evidence>
<name>A0A4R5AX48_9FLAO</name>
<gene>
    <name evidence="1" type="ORF">E0F89_08720</name>
</gene>
<keyword evidence="2" id="KW-1185">Reference proteome</keyword>